<comment type="caution">
    <text evidence="1">The sequence shown here is derived from an EMBL/GenBank/DDBJ whole genome shotgun (WGS) entry which is preliminary data.</text>
</comment>
<dbReference type="InterPro" id="IPR023393">
    <property type="entry name" value="START-like_dom_sf"/>
</dbReference>
<evidence type="ECO:0000313" key="2">
    <source>
        <dbReference type="Proteomes" id="UP000186919"/>
    </source>
</evidence>
<proteinExistence type="predicted"/>
<protein>
    <recommendedName>
        <fullName evidence="3">Polyketide cyclase</fullName>
    </recommendedName>
</protein>
<dbReference type="CDD" id="cd07822">
    <property type="entry name" value="SRPBCC_4"/>
    <property type="match status" value="1"/>
</dbReference>
<evidence type="ECO:0008006" key="3">
    <source>
        <dbReference type="Google" id="ProtNLM"/>
    </source>
</evidence>
<reference evidence="1 2" key="1">
    <citation type="submission" date="2016-01" db="EMBL/GenBank/DDBJ databases">
        <title>Mycobacterium immunogenum strain CD11_6 genome sequencing and assembly.</title>
        <authorList>
            <person name="Kaur G."/>
            <person name="Nair G.R."/>
            <person name="Mayilraj S."/>
        </authorList>
    </citation>
    <scope>NUCLEOTIDE SEQUENCE [LARGE SCALE GENOMIC DNA]</scope>
    <source>
        <strain evidence="1 2">CD11-6</strain>
    </source>
</reference>
<dbReference type="Proteomes" id="UP000186919">
    <property type="component" value="Unassembled WGS sequence"/>
</dbReference>
<name>A0A179V522_9MYCO</name>
<sequence>MVSSAAVKIDAAARTVWQVLTDLHDYPIWNPLCMSAESTLALGDPITMVLANPGHGSLSRTEYICARIEERQLSWEAPSCMQSNGAVRRDHVIECLDEHSCCYRTSIVVTGTGVLDAALPKKYGALELSDFVRALKFRSELLERCAATQ</sequence>
<gene>
    <name evidence="1" type="ORF">AWB85_15525</name>
</gene>
<dbReference type="AlphaFoldDB" id="A0A179V522"/>
<dbReference type="Gene3D" id="3.30.530.20">
    <property type="match status" value="1"/>
</dbReference>
<dbReference type="EMBL" id="LQYE01000031">
    <property type="protein sequence ID" value="OAT67019.1"/>
    <property type="molecule type" value="Genomic_DNA"/>
</dbReference>
<evidence type="ECO:0000313" key="1">
    <source>
        <dbReference type="EMBL" id="OAT67019.1"/>
    </source>
</evidence>
<dbReference type="SUPFAM" id="SSF55961">
    <property type="entry name" value="Bet v1-like"/>
    <property type="match status" value="1"/>
</dbReference>
<accession>A0A179V522</accession>
<organism evidence="1 2">
    <name type="scientific">Mycobacteroides immunogenum</name>
    <dbReference type="NCBI Taxonomy" id="83262"/>
    <lineage>
        <taxon>Bacteria</taxon>
        <taxon>Bacillati</taxon>
        <taxon>Actinomycetota</taxon>
        <taxon>Actinomycetes</taxon>
        <taxon>Mycobacteriales</taxon>
        <taxon>Mycobacteriaceae</taxon>
        <taxon>Mycobacteroides</taxon>
    </lineage>
</organism>